<feature type="region of interest" description="Disordered" evidence="5">
    <location>
        <begin position="81"/>
        <end position="102"/>
    </location>
</feature>
<accession>A0A927PLR2</accession>
<comment type="similarity">
    <text evidence="1">Belongs to the cutinase family.</text>
</comment>
<reference evidence="7" key="1">
    <citation type="submission" date="2020-09" db="EMBL/GenBank/DDBJ databases">
        <title>Hoyosella lacisalsi sp. nov., a halotolerant actinobacterium isolated from soil of Lake Gudzhirganskoe.</title>
        <authorList>
            <person name="Yang Q."/>
            <person name="Guo P.Y."/>
            <person name="Liu S.W."/>
            <person name="Li F.N."/>
            <person name="Sun C.H."/>
        </authorList>
    </citation>
    <scope>NUCLEOTIDE SEQUENCE</scope>
    <source>
        <strain evidence="7">G463</strain>
    </source>
</reference>
<evidence type="ECO:0000256" key="6">
    <source>
        <dbReference type="SAM" id="SignalP"/>
    </source>
</evidence>
<feature type="signal peptide" evidence="6">
    <location>
        <begin position="1"/>
        <end position="45"/>
    </location>
</feature>
<dbReference type="InterPro" id="IPR000675">
    <property type="entry name" value="Cutinase/axe"/>
</dbReference>
<dbReference type="AlphaFoldDB" id="A0A927PLR2"/>
<dbReference type="EMBL" id="JACYWE010000003">
    <property type="protein sequence ID" value="MBD8506074.1"/>
    <property type="molecule type" value="Genomic_DNA"/>
</dbReference>
<dbReference type="PANTHER" id="PTHR33630:SF9">
    <property type="entry name" value="CUTINASE 4"/>
    <property type="match status" value="1"/>
</dbReference>
<evidence type="ECO:0000256" key="4">
    <source>
        <dbReference type="ARBA" id="ARBA00023157"/>
    </source>
</evidence>
<dbReference type="PANTHER" id="PTHR33630">
    <property type="entry name" value="CUTINASE RV1984C-RELATED-RELATED"/>
    <property type="match status" value="1"/>
</dbReference>
<feature type="compositionally biased region" description="Polar residues" evidence="5">
    <location>
        <begin position="41"/>
        <end position="51"/>
    </location>
</feature>
<evidence type="ECO:0000256" key="1">
    <source>
        <dbReference type="ARBA" id="ARBA00007534"/>
    </source>
</evidence>
<feature type="region of interest" description="Disordered" evidence="5">
    <location>
        <begin position="41"/>
        <end position="68"/>
    </location>
</feature>
<keyword evidence="2" id="KW-0719">Serine esterase</keyword>
<keyword evidence="3" id="KW-0378">Hydrolase</keyword>
<keyword evidence="6" id="KW-0732">Signal</keyword>
<evidence type="ECO:0000313" key="7">
    <source>
        <dbReference type="EMBL" id="MBD8506074.1"/>
    </source>
</evidence>
<dbReference type="InterPro" id="IPR029058">
    <property type="entry name" value="AB_hydrolase_fold"/>
</dbReference>
<gene>
    <name evidence="7" type="ORF">HT102_06205</name>
</gene>
<dbReference type="GO" id="GO:0052689">
    <property type="term" value="F:carboxylic ester hydrolase activity"/>
    <property type="evidence" value="ECO:0007669"/>
    <property type="project" value="UniProtKB-KW"/>
</dbReference>
<evidence type="ECO:0000256" key="2">
    <source>
        <dbReference type="ARBA" id="ARBA00022487"/>
    </source>
</evidence>
<feature type="chain" id="PRO_5038439200" evidence="6">
    <location>
        <begin position="46"/>
        <end position="341"/>
    </location>
</feature>
<protein>
    <submittedName>
        <fullName evidence="7">Cutinase family protein</fullName>
    </submittedName>
</protein>
<evidence type="ECO:0000256" key="3">
    <source>
        <dbReference type="ARBA" id="ARBA00022801"/>
    </source>
</evidence>
<dbReference type="Gene3D" id="3.40.50.1820">
    <property type="entry name" value="alpha/beta hydrolase"/>
    <property type="match status" value="1"/>
</dbReference>
<dbReference type="Pfam" id="PF01083">
    <property type="entry name" value="Cutinase"/>
    <property type="match status" value="1"/>
</dbReference>
<comment type="caution">
    <text evidence="7">The sequence shown here is derived from an EMBL/GenBank/DDBJ whole genome shotgun (WGS) entry which is preliminary data.</text>
</comment>
<organism evidence="7 8">
    <name type="scientific">Lolliginicoccus lacisalsi</name>
    <dbReference type="NCBI Taxonomy" id="2742202"/>
    <lineage>
        <taxon>Bacteria</taxon>
        <taxon>Bacillati</taxon>
        <taxon>Actinomycetota</taxon>
        <taxon>Actinomycetes</taxon>
        <taxon>Mycobacteriales</taxon>
        <taxon>Hoyosellaceae</taxon>
        <taxon>Lolliginicoccus</taxon>
    </lineage>
</organism>
<evidence type="ECO:0000313" key="8">
    <source>
        <dbReference type="Proteomes" id="UP000642993"/>
    </source>
</evidence>
<keyword evidence="4" id="KW-1015">Disulfide bond</keyword>
<proteinExistence type="inferred from homology"/>
<feature type="compositionally biased region" description="Low complexity" evidence="5">
    <location>
        <begin position="92"/>
        <end position="101"/>
    </location>
</feature>
<dbReference type="SMART" id="SM01110">
    <property type="entry name" value="Cutinase"/>
    <property type="match status" value="1"/>
</dbReference>
<dbReference type="Proteomes" id="UP000642993">
    <property type="component" value="Unassembled WGS sequence"/>
</dbReference>
<sequence length="341" mass="35555">MLLVTNRRGPRSEATVTRGRLRRYATRSAVLAMGALIAASPSATAQATGEDQASDGDRAATTTGQQIGQMIGESCADTYVLGVRGSNEPPNDADSTASSDDVVYPPGTEGLGMGPTVHAFFEEFSASREESGASAPAGLGITYPAVRVGEGLLLYPMVYRDSVDEGSRNLLAALEQINEACGDDGTDVVVSGVSQGADVINTALAIEEERGTGWFDQVSRIVLFGDPSRSAEQSAITAGAERGEGIFRRVPLSGFEQDGWMDRNPRVISVCIPGDSVCDPSGDPADAANVTGADGLSPFDRHQAYVDPEVQVRCPSGEDGEEVFLDGPACAAAIMAMPTSR</sequence>
<dbReference type="RefSeq" id="WP_192038551.1">
    <property type="nucleotide sequence ID" value="NZ_JACYWE010000003.1"/>
</dbReference>
<name>A0A927PLR2_9ACTN</name>
<dbReference type="SUPFAM" id="SSF53474">
    <property type="entry name" value="alpha/beta-Hydrolases"/>
    <property type="match status" value="1"/>
</dbReference>
<evidence type="ECO:0000256" key="5">
    <source>
        <dbReference type="SAM" id="MobiDB-lite"/>
    </source>
</evidence>
<keyword evidence="8" id="KW-1185">Reference proteome</keyword>